<evidence type="ECO:0000256" key="3">
    <source>
        <dbReference type="SAM" id="MobiDB-lite"/>
    </source>
</evidence>
<dbReference type="Pfam" id="PF08433">
    <property type="entry name" value="KTI12"/>
    <property type="match status" value="1"/>
</dbReference>
<organism evidence="4 5">
    <name type="scientific">Cymbomonas tetramitiformis</name>
    <dbReference type="NCBI Taxonomy" id="36881"/>
    <lineage>
        <taxon>Eukaryota</taxon>
        <taxon>Viridiplantae</taxon>
        <taxon>Chlorophyta</taxon>
        <taxon>Pyramimonadophyceae</taxon>
        <taxon>Pyramimonadales</taxon>
        <taxon>Pyramimonadaceae</taxon>
        <taxon>Cymbomonas</taxon>
    </lineage>
</organism>
<protein>
    <submittedName>
        <fullName evidence="4">Uncharacterized protein</fullName>
    </submittedName>
</protein>
<keyword evidence="2" id="KW-0067">ATP-binding</keyword>
<sequence length="669" mass="72335">MRVFQATRTFQAMRVFQAMRTFQAATRQTGKARTALLMLRVNAATGVSKILNGPSHGVKGEVLRNERLAESRGPSAEWARAIVCQPRGQAARVADAPSLQAGAPEGVRRAALPRGDRGQAYDAGVQAGRGASPAERATKQLVDAVLVGHATQTRRAAGIPNLNVRADPCQRRGEILQIAQRGVSKSMEGERFRKQGKVVKKAPFWECQKCTGQLSIPKGLDRQPDEKVPGQNGALKGKAKRGNSSSRATQRRTNGLLGPTPKGIPSASRLYPSVLQVPAVIRGFGTHVKKPVSANEHGYVSHDNTDAYRSSLLAASEPSRAQACILVLCGIPGAGKSSFATGLAEHLSKCRGQDIESLVFSFDDVEAEVRAARVATAGNEGLPFDPQQWKVARAIAIGRLEHALRESEARGHSERCEPRRPYTLLLVDDNMYYRSMRRLVFGLARNFGAAYVQLHVTAELTVAMKRNSLRSGSKQVPSHVLERMAELFQPPDGAEHAWEQASIAAHLPDAESPAEQRDACAVVCKEVWAKIWRMWGAAPEAPPPSDVLAAQREAGTAANTASVVHALDLRSRKALSRAMAAVAAATKARSVPPTLRAQWAGSLNDSRRKLLSSMRTLQASSVGSSSASIKVDLIEGAMDFEEHVQLAEDQYHMLCDDIVLQAQVWAESI</sequence>
<name>A0AAE0C7G8_9CHLO</name>
<dbReference type="SUPFAM" id="SSF52540">
    <property type="entry name" value="P-loop containing nucleoside triphosphate hydrolases"/>
    <property type="match status" value="1"/>
</dbReference>
<keyword evidence="1" id="KW-0547">Nucleotide-binding</keyword>
<dbReference type="InterPro" id="IPR013641">
    <property type="entry name" value="KTI12/PSTK"/>
</dbReference>
<dbReference type="PANTHER" id="PTHR20873">
    <property type="entry name" value="L-SERYL-TRNA(SEC) KINASE"/>
    <property type="match status" value="1"/>
</dbReference>
<proteinExistence type="predicted"/>
<dbReference type="GO" id="GO:0005524">
    <property type="term" value="F:ATP binding"/>
    <property type="evidence" value="ECO:0007669"/>
    <property type="project" value="UniProtKB-KW"/>
</dbReference>
<accession>A0AAE0C7G8</accession>
<reference evidence="4 5" key="1">
    <citation type="journal article" date="2015" name="Genome Biol. Evol.">
        <title>Comparative Genomics of a Bacterivorous Green Alga Reveals Evolutionary Causalities and Consequences of Phago-Mixotrophic Mode of Nutrition.</title>
        <authorList>
            <person name="Burns J.A."/>
            <person name="Paasch A."/>
            <person name="Narechania A."/>
            <person name="Kim E."/>
        </authorList>
    </citation>
    <scope>NUCLEOTIDE SEQUENCE [LARGE SCALE GENOMIC DNA]</scope>
    <source>
        <strain evidence="4 5">PLY_AMNH</strain>
    </source>
</reference>
<dbReference type="GO" id="GO:0000049">
    <property type="term" value="F:tRNA binding"/>
    <property type="evidence" value="ECO:0007669"/>
    <property type="project" value="TreeGrafter"/>
</dbReference>
<dbReference type="AlphaFoldDB" id="A0AAE0C7G8"/>
<evidence type="ECO:0000256" key="1">
    <source>
        <dbReference type="ARBA" id="ARBA00022741"/>
    </source>
</evidence>
<dbReference type="InterPro" id="IPR052648">
    <property type="entry name" value="Ser-tRNA(Sec)_kinase"/>
</dbReference>
<evidence type="ECO:0000313" key="5">
    <source>
        <dbReference type="Proteomes" id="UP001190700"/>
    </source>
</evidence>
<dbReference type="PANTHER" id="PTHR20873:SF0">
    <property type="entry name" value="L-SERYL-TRNA(SEC) KINASE"/>
    <property type="match status" value="1"/>
</dbReference>
<dbReference type="GO" id="GO:0016301">
    <property type="term" value="F:kinase activity"/>
    <property type="evidence" value="ECO:0007669"/>
    <property type="project" value="TreeGrafter"/>
</dbReference>
<dbReference type="InterPro" id="IPR027417">
    <property type="entry name" value="P-loop_NTPase"/>
</dbReference>
<keyword evidence="5" id="KW-1185">Reference proteome</keyword>
<feature type="compositionally biased region" description="Basic and acidic residues" evidence="3">
    <location>
        <begin position="219"/>
        <end position="228"/>
    </location>
</feature>
<evidence type="ECO:0000256" key="2">
    <source>
        <dbReference type="ARBA" id="ARBA00022840"/>
    </source>
</evidence>
<dbReference type="Proteomes" id="UP001190700">
    <property type="component" value="Unassembled WGS sequence"/>
</dbReference>
<dbReference type="Gene3D" id="3.40.50.300">
    <property type="entry name" value="P-loop containing nucleotide triphosphate hydrolases"/>
    <property type="match status" value="1"/>
</dbReference>
<comment type="caution">
    <text evidence="4">The sequence shown here is derived from an EMBL/GenBank/DDBJ whole genome shotgun (WGS) entry which is preliminary data.</text>
</comment>
<dbReference type="EMBL" id="LGRX02027581">
    <property type="protein sequence ID" value="KAK3249109.1"/>
    <property type="molecule type" value="Genomic_DNA"/>
</dbReference>
<evidence type="ECO:0000313" key="4">
    <source>
        <dbReference type="EMBL" id="KAK3249109.1"/>
    </source>
</evidence>
<feature type="region of interest" description="Disordered" evidence="3">
    <location>
        <begin position="215"/>
        <end position="264"/>
    </location>
</feature>
<feature type="compositionally biased region" description="Polar residues" evidence="3">
    <location>
        <begin position="242"/>
        <end position="253"/>
    </location>
</feature>
<gene>
    <name evidence="4" type="ORF">CYMTET_41453</name>
</gene>